<evidence type="ECO:0000313" key="5">
    <source>
        <dbReference type="Proteomes" id="UP000603912"/>
    </source>
</evidence>
<name>A0A917MGV3_9HYPH</name>
<dbReference type="InterPro" id="IPR051545">
    <property type="entry name" value="NAD(P)H_dehydrogenase_qn"/>
</dbReference>
<accession>A0A917MGV3</accession>
<dbReference type="GO" id="GO:0003955">
    <property type="term" value="F:NAD(P)H dehydrogenase (quinone) activity"/>
    <property type="evidence" value="ECO:0007669"/>
    <property type="project" value="TreeGrafter"/>
</dbReference>
<dbReference type="SUPFAM" id="SSF52218">
    <property type="entry name" value="Flavoproteins"/>
    <property type="match status" value="1"/>
</dbReference>
<dbReference type="InterPro" id="IPR003680">
    <property type="entry name" value="Flavodoxin_fold"/>
</dbReference>
<dbReference type="EMBL" id="BMES01000001">
    <property type="protein sequence ID" value="GGH12750.1"/>
    <property type="molecule type" value="Genomic_DNA"/>
</dbReference>
<feature type="domain" description="Flavodoxin-like fold" evidence="3">
    <location>
        <begin position="1"/>
        <end position="207"/>
    </location>
</feature>
<evidence type="ECO:0000256" key="2">
    <source>
        <dbReference type="ARBA" id="ARBA00023002"/>
    </source>
</evidence>
<dbReference type="RefSeq" id="WP_188516665.1">
    <property type="nucleotide sequence ID" value="NZ_BMES01000001.1"/>
</dbReference>
<keyword evidence="5" id="KW-1185">Reference proteome</keyword>
<dbReference type="GO" id="GO:0005829">
    <property type="term" value="C:cytosol"/>
    <property type="evidence" value="ECO:0007669"/>
    <property type="project" value="TreeGrafter"/>
</dbReference>
<evidence type="ECO:0000259" key="3">
    <source>
        <dbReference type="Pfam" id="PF02525"/>
    </source>
</evidence>
<proteinExistence type="inferred from homology"/>
<evidence type="ECO:0000256" key="1">
    <source>
        <dbReference type="ARBA" id="ARBA00006252"/>
    </source>
</evidence>
<dbReference type="PANTHER" id="PTHR10204">
    <property type="entry name" value="NAD P H OXIDOREDUCTASE-RELATED"/>
    <property type="match status" value="1"/>
</dbReference>
<dbReference type="Gene3D" id="3.40.50.360">
    <property type="match status" value="1"/>
</dbReference>
<comment type="caution">
    <text evidence="4">The sequence shown here is derived from an EMBL/GenBank/DDBJ whole genome shotgun (WGS) entry which is preliminary data.</text>
</comment>
<dbReference type="Proteomes" id="UP000603912">
    <property type="component" value="Unassembled WGS sequence"/>
</dbReference>
<gene>
    <name evidence="4" type="ORF">GCM10007036_10860</name>
</gene>
<keyword evidence="2" id="KW-0560">Oxidoreductase</keyword>
<organism evidence="4 5">
    <name type="scientific">Alsobacter metallidurans</name>
    <dbReference type="NCBI Taxonomy" id="340221"/>
    <lineage>
        <taxon>Bacteria</taxon>
        <taxon>Pseudomonadati</taxon>
        <taxon>Pseudomonadota</taxon>
        <taxon>Alphaproteobacteria</taxon>
        <taxon>Hyphomicrobiales</taxon>
        <taxon>Alsobacteraceae</taxon>
        <taxon>Alsobacter</taxon>
    </lineage>
</organism>
<evidence type="ECO:0000313" key="4">
    <source>
        <dbReference type="EMBL" id="GGH12750.1"/>
    </source>
</evidence>
<dbReference type="InterPro" id="IPR029039">
    <property type="entry name" value="Flavoprotein-like_sf"/>
</dbReference>
<dbReference type="Pfam" id="PF02525">
    <property type="entry name" value="Flavodoxin_2"/>
    <property type="match status" value="1"/>
</dbReference>
<reference evidence="4" key="2">
    <citation type="submission" date="2020-09" db="EMBL/GenBank/DDBJ databases">
        <authorList>
            <person name="Sun Q."/>
            <person name="Zhou Y."/>
        </authorList>
    </citation>
    <scope>NUCLEOTIDE SEQUENCE</scope>
    <source>
        <strain evidence="4">CGMCC 1.12214</strain>
    </source>
</reference>
<dbReference type="PANTHER" id="PTHR10204:SF34">
    <property type="entry name" value="NAD(P)H DEHYDROGENASE [QUINONE] 1 ISOFORM 1"/>
    <property type="match status" value="1"/>
</dbReference>
<comment type="similarity">
    <text evidence="1">Belongs to the NAD(P)H dehydrogenase (quinone) family.</text>
</comment>
<sequence length="239" mass="26006">MHALIVYAHPEPTSFNAAMRDAAVAAIAAAGHTAEVSDLYGEGFNPVAGRHDFTTVADPDRFHYQTEQEHAALHDGFAPDLRREQERVARADVLILQFPLWWGGPPAILKGWCERVLAYGVAYVDGARFDTGLFKGRRALFSVTTGGTPERFSSTGVYGPIEQVLYPVQRLLLEYLGFDVLPPFVAYGAPRVGEEERAGYLGDWAERVRAAMAAPVDRSDAAAASALTTLGSGAWGRKR</sequence>
<protein>
    <submittedName>
        <fullName evidence="4">NAD(P)H dehydrogenase</fullName>
    </submittedName>
</protein>
<dbReference type="AlphaFoldDB" id="A0A917MGV3"/>
<reference evidence="4" key="1">
    <citation type="journal article" date="2014" name="Int. J. Syst. Evol. Microbiol.">
        <title>Complete genome sequence of Corynebacterium casei LMG S-19264T (=DSM 44701T), isolated from a smear-ripened cheese.</title>
        <authorList>
            <consortium name="US DOE Joint Genome Institute (JGI-PGF)"/>
            <person name="Walter F."/>
            <person name="Albersmeier A."/>
            <person name="Kalinowski J."/>
            <person name="Ruckert C."/>
        </authorList>
    </citation>
    <scope>NUCLEOTIDE SEQUENCE</scope>
    <source>
        <strain evidence="4">CGMCC 1.12214</strain>
    </source>
</reference>